<dbReference type="RefSeq" id="WP_039348792.1">
    <property type="nucleotide sequence ID" value="NZ_PGEZ01000001.1"/>
</dbReference>
<dbReference type="AlphaFoldDB" id="A0A0B2BLR5"/>
<comment type="caution">
    <text evidence="5">The sequence shown here is derived from an EMBL/GenBank/DDBJ whole genome shotgun (WGS) entry which is preliminary data.</text>
</comment>
<comment type="subcellular location">
    <subcellularLocation>
        <location evidence="1">Periplasm</location>
    </subcellularLocation>
</comment>
<evidence type="ECO:0000313" key="5">
    <source>
        <dbReference type="EMBL" id="PJJ56300.1"/>
    </source>
</evidence>
<name>A0A0B2BLR5_9ACTN</name>
<dbReference type="InterPro" id="IPR006311">
    <property type="entry name" value="TAT_signal"/>
</dbReference>
<accession>A0A0B2BLR5</accession>
<dbReference type="OrthoDB" id="9813777at2"/>
<sequence length="388" mass="42861">MARQISRRTLLRGAGVGAFALGSAAVLPLFGTPDRRQDPATCTTADLSESDRRLIVSNWPEYIDPPEDGYVSTLQDFEAETGITVRYTADVNDNNEFFAKVINQLGACQPVDRDMFVLTDWAAARCIQMGWVQPIAAANVPNLHANLIDSLSGLAWDPEREFSAPWQAGLTGIAYNKKLVDKPVGSFSELVTRPDLKGRITLLTEMRDTMGFFLLMDGADPADFTDAQWQSAIERLREVKSARQVRAFTGNEYVQDLAAGNIAACEAWSGDVLAAGDPNIEFVVPEEGLMIWADNMLVPNKAEHLANAEKWIDFYFRPDVAAKLAAWVNYICPVQGAQEEMEKIDPDLASDPLIFPDDETLALTNSFMALEEFQMREYEGDFADVTGG</sequence>
<dbReference type="Pfam" id="PF13416">
    <property type="entry name" value="SBP_bac_8"/>
    <property type="match status" value="1"/>
</dbReference>
<dbReference type="InterPro" id="IPR006059">
    <property type="entry name" value="SBP"/>
</dbReference>
<evidence type="ECO:0000256" key="2">
    <source>
        <dbReference type="ARBA" id="ARBA00022448"/>
    </source>
</evidence>
<dbReference type="SUPFAM" id="SSF53850">
    <property type="entry name" value="Periplasmic binding protein-like II"/>
    <property type="match status" value="1"/>
</dbReference>
<evidence type="ECO:0000256" key="4">
    <source>
        <dbReference type="ARBA" id="ARBA00022764"/>
    </source>
</evidence>
<dbReference type="Proteomes" id="UP000230842">
    <property type="component" value="Unassembled WGS sequence"/>
</dbReference>
<dbReference type="CDD" id="cd13590">
    <property type="entry name" value="PBP2_PotD_PotF_like"/>
    <property type="match status" value="1"/>
</dbReference>
<dbReference type="InterPro" id="IPR001188">
    <property type="entry name" value="Sperm_putr-bd"/>
</dbReference>
<gene>
    <name evidence="5" type="ORF">CLV56_0505</name>
</gene>
<evidence type="ECO:0000313" key="6">
    <source>
        <dbReference type="Proteomes" id="UP000230842"/>
    </source>
</evidence>
<evidence type="ECO:0000256" key="1">
    <source>
        <dbReference type="ARBA" id="ARBA00004418"/>
    </source>
</evidence>
<dbReference type="PANTHER" id="PTHR30222:SF17">
    <property type="entry name" value="SPERMIDINE_PUTRESCINE-BINDING PERIPLASMIC PROTEIN"/>
    <property type="match status" value="1"/>
</dbReference>
<dbReference type="GO" id="GO:0015846">
    <property type="term" value="P:polyamine transport"/>
    <property type="evidence" value="ECO:0007669"/>
    <property type="project" value="InterPro"/>
</dbReference>
<keyword evidence="6" id="KW-1185">Reference proteome</keyword>
<dbReference type="PRINTS" id="PR00909">
    <property type="entry name" value="SPERMDNBNDNG"/>
</dbReference>
<reference evidence="5 6" key="1">
    <citation type="submission" date="2017-11" db="EMBL/GenBank/DDBJ databases">
        <title>Genomic Encyclopedia of Archaeal and Bacterial Type Strains, Phase II (KMG-II): From Individual Species to Whole Genera.</title>
        <authorList>
            <person name="Goeker M."/>
        </authorList>
    </citation>
    <scope>NUCLEOTIDE SEQUENCE [LARGE SCALE GENOMIC DNA]</scope>
    <source>
        <strain evidence="5 6">DSM 27763</strain>
    </source>
</reference>
<protein>
    <submittedName>
        <fullName evidence="5">Spermidine/putrescine transport system substrate-binding protein</fullName>
    </submittedName>
</protein>
<dbReference type="PROSITE" id="PS51318">
    <property type="entry name" value="TAT"/>
    <property type="match status" value="1"/>
</dbReference>
<dbReference type="PANTHER" id="PTHR30222">
    <property type="entry name" value="SPERMIDINE/PUTRESCINE-BINDING PERIPLASMIC PROTEIN"/>
    <property type="match status" value="1"/>
</dbReference>
<dbReference type="Gene3D" id="3.40.190.10">
    <property type="entry name" value="Periplasmic binding protein-like II"/>
    <property type="match status" value="2"/>
</dbReference>
<keyword evidence="2" id="KW-0813">Transport</keyword>
<dbReference type="EMBL" id="PGEZ01000001">
    <property type="protein sequence ID" value="PJJ56300.1"/>
    <property type="molecule type" value="Genomic_DNA"/>
</dbReference>
<proteinExistence type="predicted"/>
<evidence type="ECO:0000256" key="3">
    <source>
        <dbReference type="ARBA" id="ARBA00022729"/>
    </source>
</evidence>
<dbReference type="GO" id="GO:0042597">
    <property type="term" value="C:periplasmic space"/>
    <property type="evidence" value="ECO:0007669"/>
    <property type="project" value="UniProtKB-SubCell"/>
</dbReference>
<organism evidence="5 6">
    <name type="scientific">Mumia flava</name>
    <dbReference type="NCBI Taxonomy" id="1348852"/>
    <lineage>
        <taxon>Bacteria</taxon>
        <taxon>Bacillati</taxon>
        <taxon>Actinomycetota</taxon>
        <taxon>Actinomycetes</taxon>
        <taxon>Propionibacteriales</taxon>
        <taxon>Nocardioidaceae</taxon>
        <taxon>Mumia</taxon>
    </lineage>
</organism>
<dbReference type="GO" id="GO:0019808">
    <property type="term" value="F:polyamine binding"/>
    <property type="evidence" value="ECO:0007669"/>
    <property type="project" value="InterPro"/>
</dbReference>
<keyword evidence="4" id="KW-0574">Periplasm</keyword>
<keyword evidence="3" id="KW-0732">Signal</keyword>